<dbReference type="AlphaFoldDB" id="A0A0U5BM09"/>
<dbReference type="PROSITE" id="PS51257">
    <property type="entry name" value="PROKAR_LIPOPROTEIN"/>
    <property type="match status" value="1"/>
</dbReference>
<dbReference type="KEGG" id="malk:MalAC0309_0728"/>
<reference evidence="7" key="1">
    <citation type="submission" date="2015-12" db="EMBL/GenBank/DDBJ databases">
        <authorList>
            <person name="Shamseldin A."/>
            <person name="Moawad H."/>
            <person name="Abd El-Rahim W.M."/>
            <person name="Sadowsky M.J."/>
        </authorList>
    </citation>
    <scope>NUCLEOTIDE SEQUENCE [LARGE SCALE GENOMIC DNA]</scope>
    <source>
        <strain evidence="7">JAM AC0309</strain>
    </source>
</reference>
<proteinExistence type="predicted"/>
<dbReference type="Pfam" id="PF14257">
    <property type="entry name" value="DUF4349"/>
    <property type="match status" value="1"/>
</dbReference>
<evidence type="ECO:0000313" key="7">
    <source>
        <dbReference type="Proteomes" id="UP000218965"/>
    </source>
</evidence>
<organism evidence="6 7">
    <name type="scientific">Microcella alkaliphila</name>
    <dbReference type="NCBI Taxonomy" id="279828"/>
    <lineage>
        <taxon>Bacteria</taxon>
        <taxon>Bacillati</taxon>
        <taxon>Actinomycetota</taxon>
        <taxon>Actinomycetes</taxon>
        <taxon>Micrococcales</taxon>
        <taxon>Microbacteriaceae</taxon>
        <taxon>Microcella</taxon>
    </lineage>
</organism>
<protein>
    <recommendedName>
        <fullName evidence="5">DUF4349 domain-containing protein</fullName>
    </recommendedName>
</protein>
<feature type="region of interest" description="Disordered" evidence="2">
    <location>
        <begin position="29"/>
        <end position="78"/>
    </location>
</feature>
<feature type="coiled-coil region" evidence="1">
    <location>
        <begin position="152"/>
        <end position="186"/>
    </location>
</feature>
<name>A0A0U5BM09_9MICO</name>
<keyword evidence="4" id="KW-0732">Signal</keyword>
<dbReference type="EMBL" id="AP017315">
    <property type="protein sequence ID" value="BAU31596.1"/>
    <property type="molecule type" value="Genomic_DNA"/>
</dbReference>
<feature type="signal peptide" evidence="4">
    <location>
        <begin position="1"/>
        <end position="27"/>
    </location>
</feature>
<feature type="domain" description="DUF4349" evidence="5">
    <location>
        <begin position="79"/>
        <end position="287"/>
    </location>
</feature>
<reference evidence="6 7" key="2">
    <citation type="submission" date="2016-01" db="EMBL/GenBank/DDBJ databases">
        <title>Microcella alkaliphila JAM AC0309 whole genome shotgun sequence.</title>
        <authorList>
            <person name="Kurata A."/>
            <person name="Hirose Y."/>
            <person name="Kishimoto N."/>
            <person name="Kobayashi T."/>
        </authorList>
    </citation>
    <scope>NUCLEOTIDE SEQUENCE [LARGE SCALE GENOMIC DNA]</scope>
    <source>
        <strain evidence="6 7">JAM AC0309</strain>
    </source>
</reference>
<evidence type="ECO:0000256" key="1">
    <source>
        <dbReference type="SAM" id="Coils"/>
    </source>
</evidence>
<dbReference type="InterPro" id="IPR025645">
    <property type="entry name" value="DUF4349"/>
</dbReference>
<evidence type="ECO:0000256" key="3">
    <source>
        <dbReference type="SAM" id="Phobius"/>
    </source>
</evidence>
<sequence>MTRTRLALAPLAAISAALLLAGCSAGAESGSDAGGGWSGEFEPGMPAPDMPVDDRDLGGDGSAGDEGGPISAPAPGDGRQVITTGWMYVTVEAPLEAAAEAARITERVGGRVDGRTEYAPHNNDAGGAELVLRIPSEVLQPTIDELKALGELEELSLSASDVTREVQDLDARIGALEASLDRLLALLVQADDIDDLITLESVVADRQGQLESLQAQRRSLADRVSLSTLTLTLGSEAVAPPTEPGTFLDGLRQGWDALVTFGSAALVLAGIMLPWLAVLGVIAAIVWVSVRAARRRRGSRAPRAEDAPAPLP</sequence>
<accession>A0A0U5BM09</accession>
<gene>
    <name evidence="6" type="ORF">MalAC0309_0728</name>
</gene>
<evidence type="ECO:0000313" key="6">
    <source>
        <dbReference type="EMBL" id="BAU31596.1"/>
    </source>
</evidence>
<dbReference type="RefSeq" id="WP_096420823.1">
    <property type="nucleotide sequence ID" value="NZ_AP017315.1"/>
</dbReference>
<evidence type="ECO:0000259" key="5">
    <source>
        <dbReference type="Pfam" id="PF14257"/>
    </source>
</evidence>
<dbReference type="Proteomes" id="UP000218965">
    <property type="component" value="Chromosome"/>
</dbReference>
<feature type="chain" id="PRO_5006855329" description="DUF4349 domain-containing protein" evidence="4">
    <location>
        <begin position="28"/>
        <end position="312"/>
    </location>
</feature>
<keyword evidence="3" id="KW-1133">Transmembrane helix</keyword>
<dbReference type="OrthoDB" id="186919at2"/>
<feature type="transmembrane region" description="Helical" evidence="3">
    <location>
        <begin position="266"/>
        <end position="290"/>
    </location>
</feature>
<keyword evidence="3" id="KW-0472">Membrane</keyword>
<evidence type="ECO:0000256" key="4">
    <source>
        <dbReference type="SAM" id="SignalP"/>
    </source>
</evidence>
<keyword evidence="1" id="KW-0175">Coiled coil</keyword>
<keyword evidence="3" id="KW-0812">Transmembrane</keyword>
<evidence type="ECO:0000256" key="2">
    <source>
        <dbReference type="SAM" id="MobiDB-lite"/>
    </source>
</evidence>